<evidence type="ECO:0000256" key="2">
    <source>
        <dbReference type="PROSITE-ProRule" id="PRU00169"/>
    </source>
</evidence>
<reference evidence="6 7" key="1">
    <citation type="submission" date="2016-10" db="EMBL/GenBank/DDBJ databases">
        <authorList>
            <person name="de Groot N.N."/>
        </authorList>
    </citation>
    <scope>NUCLEOTIDE SEQUENCE [LARGE SCALE GENOMIC DNA]</scope>
    <source>
        <strain evidence="6 7">DSM 21001</strain>
    </source>
</reference>
<dbReference type="Gene3D" id="3.40.50.2300">
    <property type="match status" value="1"/>
</dbReference>
<organism evidence="6 7">
    <name type="scientific">Granulicella pectinivorans</name>
    <dbReference type="NCBI Taxonomy" id="474950"/>
    <lineage>
        <taxon>Bacteria</taxon>
        <taxon>Pseudomonadati</taxon>
        <taxon>Acidobacteriota</taxon>
        <taxon>Terriglobia</taxon>
        <taxon>Terriglobales</taxon>
        <taxon>Acidobacteriaceae</taxon>
        <taxon>Granulicella</taxon>
    </lineage>
</organism>
<feature type="modified residue" description="4-aspartylphosphate" evidence="2">
    <location>
        <position position="75"/>
    </location>
</feature>
<dbReference type="InterPro" id="IPR001867">
    <property type="entry name" value="OmpR/PhoB-type_DNA-bd"/>
</dbReference>
<gene>
    <name evidence="6" type="ORF">SAMN05421771_2357</name>
</gene>
<dbReference type="GO" id="GO:0005829">
    <property type="term" value="C:cytosol"/>
    <property type="evidence" value="ECO:0007669"/>
    <property type="project" value="TreeGrafter"/>
</dbReference>
<dbReference type="Gene3D" id="1.10.10.10">
    <property type="entry name" value="Winged helix-like DNA-binding domain superfamily/Winged helix DNA-binding domain"/>
    <property type="match status" value="1"/>
</dbReference>
<dbReference type="SUPFAM" id="SSF52172">
    <property type="entry name" value="CheY-like"/>
    <property type="match status" value="1"/>
</dbReference>
<dbReference type="STRING" id="474950.SAMN05421771_2357"/>
<dbReference type="Proteomes" id="UP000199024">
    <property type="component" value="Unassembled WGS sequence"/>
</dbReference>
<sequence>MPLAGDVGLWNHQEEAIASMPSHSSKVLIIEDDRKMSDALESGIRSAGYEVLAASTAEEGFFLIHSGQPDLLLLDLTLPHRNGLDILRQVRKEGIDLRVLILTSHNTVDDRVEGLRSGADDYLGKPFSFPELLARMDALLRRFLPPTAPSSLKVGDLSLDPKKRMAYRAGDPLDLTPREFDLLLYLAENGGRTVSREMLARDVWRETSRFTPIDNVIDVQVARLRRKIDDPFAVKLLQTVRGLGFSLREP</sequence>
<evidence type="ECO:0000313" key="6">
    <source>
        <dbReference type="EMBL" id="SFS13632.1"/>
    </source>
</evidence>
<dbReference type="PROSITE" id="PS50110">
    <property type="entry name" value="RESPONSE_REGULATORY"/>
    <property type="match status" value="1"/>
</dbReference>
<dbReference type="PROSITE" id="PS51755">
    <property type="entry name" value="OMPR_PHOB"/>
    <property type="match status" value="1"/>
</dbReference>
<evidence type="ECO:0000259" key="5">
    <source>
        <dbReference type="PROSITE" id="PS51755"/>
    </source>
</evidence>
<accession>A0A1I6MDG4</accession>
<evidence type="ECO:0000313" key="7">
    <source>
        <dbReference type="Proteomes" id="UP000199024"/>
    </source>
</evidence>
<keyword evidence="2" id="KW-0597">Phosphoprotein</keyword>
<dbReference type="EMBL" id="FOZL01000001">
    <property type="protein sequence ID" value="SFS13632.1"/>
    <property type="molecule type" value="Genomic_DNA"/>
</dbReference>
<dbReference type="CDD" id="cd00383">
    <property type="entry name" value="trans_reg_C"/>
    <property type="match status" value="1"/>
</dbReference>
<dbReference type="GO" id="GO:0000156">
    <property type="term" value="F:phosphorelay response regulator activity"/>
    <property type="evidence" value="ECO:0007669"/>
    <property type="project" value="TreeGrafter"/>
</dbReference>
<dbReference type="GO" id="GO:0032993">
    <property type="term" value="C:protein-DNA complex"/>
    <property type="evidence" value="ECO:0007669"/>
    <property type="project" value="TreeGrafter"/>
</dbReference>
<dbReference type="Gene3D" id="6.10.250.690">
    <property type="match status" value="1"/>
</dbReference>
<evidence type="ECO:0000259" key="4">
    <source>
        <dbReference type="PROSITE" id="PS50110"/>
    </source>
</evidence>
<dbReference type="AlphaFoldDB" id="A0A1I6MDG4"/>
<dbReference type="InterPro" id="IPR039420">
    <property type="entry name" value="WalR-like"/>
</dbReference>
<keyword evidence="1 3" id="KW-0238">DNA-binding</keyword>
<feature type="domain" description="Response regulatory" evidence="4">
    <location>
        <begin position="26"/>
        <end position="140"/>
    </location>
</feature>
<name>A0A1I6MDG4_9BACT</name>
<dbReference type="GO" id="GO:0006355">
    <property type="term" value="P:regulation of DNA-templated transcription"/>
    <property type="evidence" value="ECO:0007669"/>
    <property type="project" value="InterPro"/>
</dbReference>
<dbReference type="PANTHER" id="PTHR48111:SF56">
    <property type="entry name" value="TETRATHIONATE RESPONSE REGULATORY PROTEIN TTRR"/>
    <property type="match status" value="1"/>
</dbReference>
<keyword evidence="7" id="KW-1185">Reference proteome</keyword>
<evidence type="ECO:0000256" key="3">
    <source>
        <dbReference type="PROSITE-ProRule" id="PRU01091"/>
    </source>
</evidence>
<dbReference type="SMART" id="SM00448">
    <property type="entry name" value="REC"/>
    <property type="match status" value="1"/>
</dbReference>
<dbReference type="SMART" id="SM00862">
    <property type="entry name" value="Trans_reg_C"/>
    <property type="match status" value="1"/>
</dbReference>
<dbReference type="Pfam" id="PF00072">
    <property type="entry name" value="Response_reg"/>
    <property type="match status" value="1"/>
</dbReference>
<evidence type="ECO:0000256" key="1">
    <source>
        <dbReference type="ARBA" id="ARBA00023125"/>
    </source>
</evidence>
<dbReference type="InterPro" id="IPR001789">
    <property type="entry name" value="Sig_transdc_resp-reg_receiver"/>
</dbReference>
<dbReference type="Pfam" id="PF00486">
    <property type="entry name" value="Trans_reg_C"/>
    <property type="match status" value="1"/>
</dbReference>
<proteinExistence type="predicted"/>
<dbReference type="InterPro" id="IPR011006">
    <property type="entry name" value="CheY-like_superfamily"/>
</dbReference>
<feature type="domain" description="OmpR/PhoB-type" evidence="5">
    <location>
        <begin position="149"/>
        <end position="249"/>
    </location>
</feature>
<dbReference type="PANTHER" id="PTHR48111">
    <property type="entry name" value="REGULATOR OF RPOS"/>
    <property type="match status" value="1"/>
</dbReference>
<feature type="DNA-binding region" description="OmpR/PhoB-type" evidence="3">
    <location>
        <begin position="149"/>
        <end position="249"/>
    </location>
</feature>
<protein>
    <submittedName>
        <fullName evidence="6">DNA-binding response regulator, OmpR family, contains REC and winged-helix (WHTH) domain</fullName>
    </submittedName>
</protein>
<dbReference type="InterPro" id="IPR036388">
    <property type="entry name" value="WH-like_DNA-bd_sf"/>
</dbReference>
<dbReference type="GO" id="GO:0000976">
    <property type="term" value="F:transcription cis-regulatory region binding"/>
    <property type="evidence" value="ECO:0007669"/>
    <property type="project" value="TreeGrafter"/>
</dbReference>